<dbReference type="SUPFAM" id="SSF48726">
    <property type="entry name" value="Immunoglobulin"/>
    <property type="match status" value="1"/>
</dbReference>
<evidence type="ECO:0000313" key="3">
    <source>
        <dbReference type="Proteomes" id="UP000694555"/>
    </source>
</evidence>
<evidence type="ECO:0000259" key="1">
    <source>
        <dbReference type="PROSITE" id="PS50835"/>
    </source>
</evidence>
<dbReference type="InterPro" id="IPR036179">
    <property type="entry name" value="Ig-like_dom_sf"/>
</dbReference>
<dbReference type="Ensembl" id="ENSBJAT00000020714.1">
    <property type="protein sequence ID" value="ENSBJAP00000020139.1"/>
    <property type="gene ID" value="ENSBJAG00000013242.1"/>
</dbReference>
<name>A0A8C0BP00_9AVES</name>
<protein>
    <recommendedName>
        <fullName evidence="1">Ig-like domain-containing protein</fullName>
    </recommendedName>
</protein>
<dbReference type="InterPro" id="IPR013783">
    <property type="entry name" value="Ig-like_fold"/>
</dbReference>
<dbReference type="AlphaFoldDB" id="A0A8C0BP00"/>
<sequence>HWGPSRGRGSLVQAVLTQPPSVSANVGQTVQITCSGASSSYAYYGWFQQKVPGSAPVTVIYRDNQRPSAEDEAVYYCVIQKPPAITGAS</sequence>
<keyword evidence="3" id="KW-1185">Reference proteome</keyword>
<feature type="domain" description="Ig-like" evidence="1">
    <location>
        <begin position="13"/>
        <end position="89"/>
    </location>
</feature>
<dbReference type="InterPro" id="IPR007110">
    <property type="entry name" value="Ig-like_dom"/>
</dbReference>
<evidence type="ECO:0000313" key="2">
    <source>
        <dbReference type="Ensembl" id="ENSBJAP00000020139.1"/>
    </source>
</evidence>
<dbReference type="Proteomes" id="UP000694555">
    <property type="component" value="Unplaced"/>
</dbReference>
<dbReference type="PANTHER" id="PTHR23267">
    <property type="entry name" value="IMMUNOGLOBULIN LIGHT CHAIN"/>
    <property type="match status" value="1"/>
</dbReference>
<proteinExistence type="predicted"/>
<reference evidence="2" key="2">
    <citation type="submission" date="2025-09" db="UniProtKB">
        <authorList>
            <consortium name="Ensembl"/>
        </authorList>
    </citation>
    <scope>IDENTIFICATION</scope>
</reference>
<accession>A0A8C0BP00</accession>
<dbReference type="InterPro" id="IPR050150">
    <property type="entry name" value="IgV_Light_Chain"/>
</dbReference>
<reference evidence="2" key="1">
    <citation type="submission" date="2025-08" db="UniProtKB">
        <authorList>
            <consortium name="Ensembl"/>
        </authorList>
    </citation>
    <scope>IDENTIFICATION</scope>
</reference>
<dbReference type="PROSITE" id="PS50835">
    <property type="entry name" value="IG_LIKE"/>
    <property type="match status" value="1"/>
</dbReference>
<organism evidence="2 3">
    <name type="scientific">Buteo japonicus</name>
    <dbReference type="NCBI Taxonomy" id="224669"/>
    <lineage>
        <taxon>Eukaryota</taxon>
        <taxon>Metazoa</taxon>
        <taxon>Chordata</taxon>
        <taxon>Craniata</taxon>
        <taxon>Vertebrata</taxon>
        <taxon>Euteleostomi</taxon>
        <taxon>Archelosauria</taxon>
        <taxon>Archosauria</taxon>
        <taxon>Dinosauria</taxon>
        <taxon>Saurischia</taxon>
        <taxon>Theropoda</taxon>
        <taxon>Coelurosauria</taxon>
        <taxon>Aves</taxon>
        <taxon>Neognathae</taxon>
        <taxon>Neoaves</taxon>
        <taxon>Telluraves</taxon>
        <taxon>Accipitrimorphae</taxon>
        <taxon>Accipitriformes</taxon>
        <taxon>Accipitridae</taxon>
        <taxon>Accipitrinae</taxon>
        <taxon>Buteo</taxon>
    </lineage>
</organism>
<dbReference type="Gene3D" id="2.60.40.10">
    <property type="entry name" value="Immunoglobulins"/>
    <property type="match status" value="1"/>
</dbReference>